<evidence type="ECO:0000313" key="2">
    <source>
        <dbReference type="EMBL" id="GBF57960.1"/>
    </source>
</evidence>
<name>A0A2P2EA79_9PROT</name>
<dbReference type="Pfam" id="PF00561">
    <property type="entry name" value="Abhydrolase_1"/>
    <property type="match status" value="1"/>
</dbReference>
<gene>
    <name evidence="2" type="primary">dehH1</name>
    <name evidence="2" type="ORF">PbB2_01631</name>
</gene>
<dbReference type="EMBL" id="BFBR01000004">
    <property type="protein sequence ID" value="GBF57960.1"/>
    <property type="molecule type" value="Genomic_DNA"/>
</dbReference>
<dbReference type="Gene3D" id="3.40.50.1820">
    <property type="entry name" value="alpha/beta hydrolase"/>
    <property type="match status" value="1"/>
</dbReference>
<dbReference type="InterPro" id="IPR029058">
    <property type="entry name" value="AB_hydrolase_fold"/>
</dbReference>
<organism evidence="2 3">
    <name type="scientific">Candidatus Phycosocius bacilliformis</name>
    <dbReference type="NCBI Taxonomy" id="1445552"/>
    <lineage>
        <taxon>Bacteria</taxon>
        <taxon>Pseudomonadati</taxon>
        <taxon>Pseudomonadota</taxon>
        <taxon>Alphaproteobacteria</taxon>
        <taxon>Caulobacterales</taxon>
        <taxon>Caulobacterales incertae sedis</taxon>
        <taxon>Candidatus Phycosocius</taxon>
    </lineage>
</organism>
<dbReference type="InterPro" id="IPR050266">
    <property type="entry name" value="AB_hydrolase_sf"/>
</dbReference>
<feature type="domain" description="AB hydrolase-1" evidence="1">
    <location>
        <begin position="32"/>
        <end position="120"/>
    </location>
</feature>
<evidence type="ECO:0000259" key="1">
    <source>
        <dbReference type="Pfam" id="PF00561"/>
    </source>
</evidence>
<evidence type="ECO:0000313" key="3">
    <source>
        <dbReference type="Proteomes" id="UP000245086"/>
    </source>
</evidence>
<dbReference type="EC" id="3.8.1.3" evidence="2"/>
<dbReference type="PANTHER" id="PTHR43798">
    <property type="entry name" value="MONOACYLGLYCEROL LIPASE"/>
    <property type="match status" value="1"/>
</dbReference>
<reference evidence="2" key="1">
    <citation type="journal article" date="2018" name="Genome Announc.">
        <title>Draft Genome Sequence of "Candidatus Phycosocius bacilliformis," an Alphaproteobacterial Ectosymbiont of the Hydrocarbon-Producing Green Alga Botryococcus braunii.</title>
        <authorList>
            <person name="Tanabe Y."/>
            <person name="Yamaguchi H."/>
            <person name="Watanabe M.M."/>
        </authorList>
    </citation>
    <scope>NUCLEOTIDE SEQUENCE [LARGE SCALE GENOMIC DNA]</scope>
    <source>
        <strain evidence="2">BOTRYCO-2</strain>
    </source>
</reference>
<proteinExistence type="predicted"/>
<dbReference type="GO" id="GO:0018785">
    <property type="term" value="F:haloacetate dehalogenase activity"/>
    <property type="evidence" value="ECO:0007669"/>
    <property type="project" value="UniProtKB-EC"/>
</dbReference>
<keyword evidence="2" id="KW-0378">Hydrolase</keyword>
<protein>
    <submittedName>
        <fullName evidence="2">Haloacetate dehalogenase H-1</fullName>
        <ecNumber evidence="2">3.8.1.3</ecNumber>
    </submittedName>
</protein>
<dbReference type="InterPro" id="IPR000073">
    <property type="entry name" value="AB_hydrolase_1"/>
</dbReference>
<dbReference type="AlphaFoldDB" id="A0A2P2EA79"/>
<dbReference type="Proteomes" id="UP000245086">
    <property type="component" value="Unassembled WGS sequence"/>
</dbReference>
<accession>A0A2P2EA79</accession>
<dbReference type="SUPFAM" id="SSF53474">
    <property type="entry name" value="alpha/beta-Hydrolases"/>
    <property type="match status" value="1"/>
</dbReference>
<sequence>MDMDYTTFRFKTSDGLNLAWTEAGAPSGRPTLILHGFLASAQLNWVEPGLVAAMAKTGRRLILPDFRGHGRSDAPKDAAFYPKDVLAQDQEALLAQLGVTDFDLVGYSLGARMAVRLLARGHVRPGNVFLGGMGLAGITTVGTRMAYFEDAIRNGPKARDARAGTYVHAILKDRGMSPEAALNVLGTQLSTPPDVLASITVPVVVVNGEQDQDNGDPVALAAGLGNARCQLVPGNHLSAVAEPAFRDALVAFLGVA</sequence>
<keyword evidence="3" id="KW-1185">Reference proteome</keyword>
<comment type="caution">
    <text evidence="2">The sequence shown here is derived from an EMBL/GenBank/DDBJ whole genome shotgun (WGS) entry which is preliminary data.</text>
</comment>